<accession>A0A8S5REQ8</accession>
<sequence length="77" mass="8714">MVNISAPTGYAYGTENGIWANYNFVIIVTSKEYESLQFTEGKTLIWHNKKPSDGKPNLVVDRVADSINQVRIGLKRR</sequence>
<protein>
    <submittedName>
        <fullName evidence="1">Uncharacterized protein</fullName>
    </submittedName>
</protein>
<dbReference type="EMBL" id="BK059100">
    <property type="protein sequence ID" value="DAE29872.1"/>
    <property type="molecule type" value="Genomic_DNA"/>
</dbReference>
<proteinExistence type="predicted"/>
<reference evidence="1" key="1">
    <citation type="journal article" date="2021" name="Proc. Natl. Acad. Sci. U.S.A.">
        <title>A Catalog of Tens of Thousands of Viruses from Human Metagenomes Reveals Hidden Associations with Chronic Diseases.</title>
        <authorList>
            <person name="Tisza M.J."/>
            <person name="Buck C.B."/>
        </authorList>
    </citation>
    <scope>NUCLEOTIDE SEQUENCE</scope>
    <source>
        <strain evidence="1">CtqEG8</strain>
    </source>
</reference>
<organism evidence="1">
    <name type="scientific">virus sp. ctqEG8</name>
    <dbReference type="NCBI Taxonomy" id="2827998"/>
    <lineage>
        <taxon>Viruses</taxon>
    </lineage>
</organism>
<evidence type="ECO:0000313" key="1">
    <source>
        <dbReference type="EMBL" id="DAE29872.1"/>
    </source>
</evidence>
<name>A0A8S5REQ8_9VIRU</name>